<keyword evidence="3" id="KW-1185">Reference proteome</keyword>
<feature type="compositionally biased region" description="Basic and acidic residues" evidence="1">
    <location>
        <begin position="26"/>
        <end position="35"/>
    </location>
</feature>
<evidence type="ECO:0000313" key="3">
    <source>
        <dbReference type="Proteomes" id="UP001515943"/>
    </source>
</evidence>
<dbReference type="EMBL" id="VSRL01000017">
    <property type="protein sequence ID" value="NKE56683.1"/>
    <property type="molecule type" value="Genomic_DNA"/>
</dbReference>
<sequence>MVSTPRTNSTGVSADGALRRGGTTGEEPRTGHRQWDRFAAVAARLGDSGRTVTCRLAGPTAEAV</sequence>
<evidence type="ECO:0000313" key="2">
    <source>
        <dbReference type="EMBL" id="NKE56683.1"/>
    </source>
</evidence>
<reference evidence="2 3" key="1">
    <citation type="submission" date="2019-08" db="EMBL/GenBank/DDBJ databases">
        <title>Lentzea from Indian Himalayas.</title>
        <authorList>
            <person name="Mandal S."/>
            <person name="Mallick Gupta A."/>
            <person name="Maiti P.K."/>
            <person name="Sarkar J."/>
            <person name="Mandal S."/>
        </authorList>
    </citation>
    <scope>NUCLEOTIDE SEQUENCE [LARGE SCALE GENOMIC DNA]</scope>
    <source>
        <strain evidence="2 3">PSKA42</strain>
    </source>
</reference>
<dbReference type="Proteomes" id="UP001515943">
    <property type="component" value="Unassembled WGS sequence"/>
</dbReference>
<name>A0ABX1FDG7_9PSEU</name>
<comment type="caution">
    <text evidence="2">The sequence shown here is derived from an EMBL/GenBank/DDBJ whole genome shotgun (WGS) entry which is preliminary data.</text>
</comment>
<protein>
    <submittedName>
        <fullName evidence="2">Uncharacterized protein</fullName>
    </submittedName>
</protein>
<organism evidence="2 3">
    <name type="scientific">Lentzea indica</name>
    <dbReference type="NCBI Taxonomy" id="2604800"/>
    <lineage>
        <taxon>Bacteria</taxon>
        <taxon>Bacillati</taxon>
        <taxon>Actinomycetota</taxon>
        <taxon>Actinomycetes</taxon>
        <taxon>Pseudonocardiales</taxon>
        <taxon>Pseudonocardiaceae</taxon>
        <taxon>Lentzea</taxon>
    </lineage>
</organism>
<accession>A0ABX1FDG7</accession>
<dbReference type="RefSeq" id="WP_167971597.1">
    <property type="nucleotide sequence ID" value="NZ_VSRL01000017.1"/>
</dbReference>
<feature type="compositionally biased region" description="Polar residues" evidence="1">
    <location>
        <begin position="1"/>
        <end position="12"/>
    </location>
</feature>
<feature type="region of interest" description="Disordered" evidence="1">
    <location>
        <begin position="1"/>
        <end position="35"/>
    </location>
</feature>
<evidence type="ECO:0000256" key="1">
    <source>
        <dbReference type="SAM" id="MobiDB-lite"/>
    </source>
</evidence>
<gene>
    <name evidence="2" type="ORF">FXN61_07495</name>
</gene>
<proteinExistence type="predicted"/>